<evidence type="ECO:0000313" key="11">
    <source>
        <dbReference type="Proteomes" id="UP000265020"/>
    </source>
</evidence>
<evidence type="ECO:0000256" key="6">
    <source>
        <dbReference type="ARBA" id="ARBA00023212"/>
    </source>
</evidence>
<evidence type="ECO:0000256" key="1">
    <source>
        <dbReference type="ARBA" id="ARBA00004245"/>
    </source>
</evidence>
<dbReference type="FunFam" id="1.20.5.1700:FF:000001">
    <property type="entry name" value="Transforming acidic coiled-coil-containing protein 1 isoform 2"/>
    <property type="match status" value="1"/>
</dbReference>
<dbReference type="PANTHER" id="PTHR13924">
    <property type="entry name" value="TRANSFORMING ACIDIC COILED-COIL CONTAINING PROTEIN 1/2"/>
    <property type="match status" value="1"/>
</dbReference>
<keyword evidence="3" id="KW-0963">Cytoplasm</keyword>
<dbReference type="GeneTree" id="ENSGT00940000158858"/>
<dbReference type="Ensembl" id="ENSCVAT00000006113.1">
    <property type="protein sequence ID" value="ENSCVAP00000023687.1"/>
    <property type="gene ID" value="ENSCVAG00000007216.1"/>
</dbReference>
<evidence type="ECO:0000259" key="9">
    <source>
        <dbReference type="Pfam" id="PF05010"/>
    </source>
</evidence>
<sequence>MSSVKANDENSGVIPAGKQSSSCQDIFSIDQSTGRPSILRQTENLPNKTMPKSTKVCFQTPRRDPLTKRILSPSNSIVMSSVDENNKVMESLNLDKSDILQHEPTDPPKQEPSSFSDDNMPIQSRGGYQLDFDNLDAIDPFQGSNKMILSPVKHVVEAPVETASENILQKPVAVASLDDTLPFTPSMENSLADVSADVSSRESSVVTVNVVKVSEMEEQDLCAATPDDVCASTGQQEPSGTFVEDAPLPAKGSYNLDLDNLDAINPFQTGGSKIQNSPVIQRKVPGSDPPAEERKPADAPEEEKNMPSELDVKPAEATGSELPDVRVQEGPIKLEFNFGDDGEVKRKPPPKKFGKRFADVKRKEKKPEADPKPSEEAAVKPAPSDDADVPKEKKIEADPKPSEEAAIKPAPSDDADVPVPKASYSFDFEKFDDPNFNPFGSKTAITNSPKSSNVSNVPSSILQEMTAEQTKNPEEEKPASSEGAAEMLPPAEPNPAAMGDYLALTDKDLKDEAASQNLQAQLPSAQQLQRGSLGSEEIFLPGTMFMASDFDGQIDYLEQFGSSSFKESALRKQSLFLKFDPLLRESPKKSGGPAAQLLSAAPTGLASRLNDAEKESTKTLNNDLLVPNLVPQFPKPAESEEAIIEVLKYSQKDLDAAIARVQAETKVKEEQWDAKFKKLQDDGQEMRKVIAEYELLIANINANQEKEREEAQKNLSKALMEKQQVSSDLNAMERSFGELFKRLEKYKEVVEGYKKNEETLKACAQDYLERMRKGEQRYQALKAHAEEKINLANQQIAEVRSKYKAELSALQVQLRREQLRIQTLETSLEQKEKEVGELTKLCDELISKVQKG</sequence>
<evidence type="ECO:0000256" key="7">
    <source>
        <dbReference type="SAM" id="Coils"/>
    </source>
</evidence>
<dbReference type="STRING" id="28743.ENSCVAP00000023687"/>
<feature type="compositionally biased region" description="Basic and acidic residues" evidence="8">
    <location>
        <begin position="93"/>
        <end position="109"/>
    </location>
</feature>
<feature type="coiled-coil region" evidence="7">
    <location>
        <begin position="764"/>
        <end position="848"/>
    </location>
</feature>
<keyword evidence="5 7" id="KW-0175">Coiled coil</keyword>
<keyword evidence="4" id="KW-0597">Phosphoprotein</keyword>
<reference evidence="10" key="1">
    <citation type="submission" date="2025-08" db="UniProtKB">
        <authorList>
            <consortium name="Ensembl"/>
        </authorList>
    </citation>
    <scope>IDENTIFICATION</scope>
</reference>
<dbReference type="InterPro" id="IPR039915">
    <property type="entry name" value="TACC"/>
</dbReference>
<dbReference type="Pfam" id="PF25777">
    <property type="entry name" value="Aurora-A_bind_TACC3"/>
    <property type="match status" value="1"/>
</dbReference>
<feature type="coiled-coil region" evidence="7">
    <location>
        <begin position="690"/>
        <end position="728"/>
    </location>
</feature>
<evidence type="ECO:0000313" key="10">
    <source>
        <dbReference type="Ensembl" id="ENSCVAP00000023687.1"/>
    </source>
</evidence>
<evidence type="ECO:0000256" key="5">
    <source>
        <dbReference type="ARBA" id="ARBA00023054"/>
    </source>
</evidence>
<feature type="compositionally biased region" description="Polar residues" evidence="8">
    <location>
        <begin position="267"/>
        <end position="279"/>
    </location>
</feature>
<feature type="region of interest" description="Disordered" evidence="8">
    <location>
        <begin position="1"/>
        <end position="72"/>
    </location>
</feature>
<dbReference type="GO" id="GO:0005856">
    <property type="term" value="C:cytoskeleton"/>
    <property type="evidence" value="ECO:0007669"/>
    <property type="project" value="UniProtKB-SubCell"/>
</dbReference>
<dbReference type="Pfam" id="PF05010">
    <property type="entry name" value="TACC_C"/>
    <property type="match status" value="1"/>
</dbReference>
<dbReference type="InterPro" id="IPR007707">
    <property type="entry name" value="TACC_C"/>
</dbReference>
<feature type="domain" description="Transforming acidic coiled-coil-containing protein C-terminal" evidence="9">
    <location>
        <begin position="649"/>
        <end position="846"/>
    </location>
</feature>
<feature type="region of interest" description="Disordered" evidence="8">
    <location>
        <begin position="267"/>
        <end position="516"/>
    </location>
</feature>
<feature type="compositionally biased region" description="Basic and acidic residues" evidence="8">
    <location>
        <begin position="356"/>
        <end position="378"/>
    </location>
</feature>
<evidence type="ECO:0000256" key="8">
    <source>
        <dbReference type="SAM" id="MobiDB-lite"/>
    </source>
</evidence>
<organism evidence="10 11">
    <name type="scientific">Cyprinodon variegatus</name>
    <name type="common">Sheepshead minnow</name>
    <dbReference type="NCBI Taxonomy" id="28743"/>
    <lineage>
        <taxon>Eukaryota</taxon>
        <taxon>Metazoa</taxon>
        <taxon>Chordata</taxon>
        <taxon>Craniata</taxon>
        <taxon>Vertebrata</taxon>
        <taxon>Euteleostomi</taxon>
        <taxon>Actinopterygii</taxon>
        <taxon>Neopterygii</taxon>
        <taxon>Teleostei</taxon>
        <taxon>Neoteleostei</taxon>
        <taxon>Acanthomorphata</taxon>
        <taxon>Ovalentaria</taxon>
        <taxon>Atherinomorphae</taxon>
        <taxon>Cyprinodontiformes</taxon>
        <taxon>Cyprinodontidae</taxon>
        <taxon>Cyprinodon</taxon>
    </lineage>
</organism>
<dbReference type="InterPro" id="IPR057663">
    <property type="entry name" value="TACC3_Aurora-A_bind"/>
</dbReference>
<dbReference type="GO" id="GO:0005737">
    <property type="term" value="C:cytoplasm"/>
    <property type="evidence" value="ECO:0007669"/>
    <property type="project" value="TreeGrafter"/>
</dbReference>
<feature type="region of interest" description="Disordered" evidence="8">
    <location>
        <begin position="88"/>
        <end position="128"/>
    </location>
</feature>
<dbReference type="Proteomes" id="UP000265020">
    <property type="component" value="Unassembled WGS sequence"/>
</dbReference>
<keyword evidence="6" id="KW-0206">Cytoskeleton</keyword>
<dbReference type="Gene3D" id="1.20.5.1700">
    <property type="match status" value="1"/>
</dbReference>
<dbReference type="AlphaFoldDB" id="A0A3Q2DVH5"/>
<feature type="compositionally biased region" description="Low complexity" evidence="8">
    <location>
        <begin position="408"/>
        <end position="422"/>
    </location>
</feature>
<proteinExistence type="inferred from homology"/>
<comment type="similarity">
    <text evidence="2">Belongs to the TACC family.</text>
</comment>
<feature type="compositionally biased region" description="Polar residues" evidence="8">
    <location>
        <begin position="461"/>
        <end position="470"/>
    </location>
</feature>
<feature type="compositionally biased region" description="Low complexity" evidence="8">
    <location>
        <begin position="447"/>
        <end position="460"/>
    </location>
</feature>
<dbReference type="PANTHER" id="PTHR13924:SF4">
    <property type="entry name" value="TRANSFORMING ACIDIC COILED-COIL-CONTAINING PROTEIN 3"/>
    <property type="match status" value="1"/>
</dbReference>
<feature type="compositionally biased region" description="Polar residues" evidence="8">
    <location>
        <begin position="18"/>
        <end position="52"/>
    </location>
</feature>
<reference evidence="10" key="2">
    <citation type="submission" date="2025-09" db="UniProtKB">
        <authorList>
            <consortium name="Ensembl"/>
        </authorList>
    </citation>
    <scope>IDENTIFICATION</scope>
</reference>
<accession>A0A3Q2DVH5</accession>
<dbReference type="OMA" id="HRAEEEC"/>
<protein>
    <submittedName>
        <fullName evidence="10">Transforming, acidic coiled-coil containing protein 3</fullName>
    </submittedName>
</protein>
<name>A0A3Q2DVH5_CYPVA</name>
<dbReference type="GO" id="GO:0007052">
    <property type="term" value="P:mitotic spindle organization"/>
    <property type="evidence" value="ECO:0007669"/>
    <property type="project" value="InterPro"/>
</dbReference>
<evidence type="ECO:0000256" key="3">
    <source>
        <dbReference type="ARBA" id="ARBA00022490"/>
    </source>
</evidence>
<evidence type="ECO:0000256" key="2">
    <source>
        <dbReference type="ARBA" id="ARBA00009423"/>
    </source>
</evidence>
<feature type="compositionally biased region" description="Basic and acidic residues" evidence="8">
    <location>
        <begin position="291"/>
        <end position="314"/>
    </location>
</feature>
<keyword evidence="11" id="KW-1185">Reference proteome</keyword>
<evidence type="ECO:0000256" key="4">
    <source>
        <dbReference type="ARBA" id="ARBA00022553"/>
    </source>
</evidence>
<comment type="subcellular location">
    <subcellularLocation>
        <location evidence="1">Cytoplasm</location>
        <location evidence="1">Cytoskeleton</location>
    </subcellularLocation>
</comment>
<dbReference type="GO" id="GO:0007097">
    <property type="term" value="P:nuclear migration"/>
    <property type="evidence" value="ECO:0007669"/>
    <property type="project" value="TreeGrafter"/>
</dbReference>
<dbReference type="GO" id="GO:0021987">
    <property type="term" value="P:cerebral cortex development"/>
    <property type="evidence" value="ECO:0007669"/>
    <property type="project" value="TreeGrafter"/>
</dbReference>
<feature type="compositionally biased region" description="Basic and acidic residues" evidence="8">
    <location>
        <begin position="388"/>
        <end position="406"/>
    </location>
</feature>